<protein>
    <recommendedName>
        <fullName evidence="1">KAP NTPase domain-containing protein</fullName>
    </recommendedName>
</protein>
<dbReference type="Pfam" id="PF07693">
    <property type="entry name" value="KAP_NTPase"/>
    <property type="match status" value="1"/>
</dbReference>
<dbReference type="InterPro" id="IPR052754">
    <property type="entry name" value="NTPase_KAP_P-loop"/>
</dbReference>
<reference evidence="3" key="1">
    <citation type="submission" date="2016-07" db="EMBL/GenBank/DDBJ databases">
        <authorList>
            <person name="Florea S."/>
            <person name="Webb J.S."/>
            <person name="Jaromczyk J."/>
            <person name="Schardl C.L."/>
        </authorList>
    </citation>
    <scope>NUCLEOTIDE SEQUENCE [LARGE SCALE GENOMIC DNA]</scope>
    <source>
        <strain evidence="3">IPB1</strain>
    </source>
</reference>
<name>A0A1C0TRQ5_9GAMM</name>
<evidence type="ECO:0000313" key="2">
    <source>
        <dbReference type="EMBL" id="OCQ21938.1"/>
    </source>
</evidence>
<dbReference type="OrthoDB" id="88903at2"/>
<accession>A0A1C0TRQ5</accession>
<comment type="caution">
    <text evidence="2">The sequence shown here is derived from an EMBL/GenBank/DDBJ whole genome shotgun (WGS) entry which is preliminary data.</text>
</comment>
<feature type="domain" description="KAP NTPase" evidence="1">
    <location>
        <begin position="34"/>
        <end position="292"/>
    </location>
</feature>
<gene>
    <name evidence="2" type="ORF">A7985_09010</name>
</gene>
<evidence type="ECO:0000313" key="3">
    <source>
        <dbReference type="Proteomes" id="UP000093366"/>
    </source>
</evidence>
<dbReference type="RefSeq" id="WP_065790146.1">
    <property type="nucleotide sequence ID" value="NZ_MAUJ01000002.1"/>
</dbReference>
<organism evidence="2 3">
    <name type="scientific">Pseudoalteromonas luteoviolacea</name>
    <dbReference type="NCBI Taxonomy" id="43657"/>
    <lineage>
        <taxon>Bacteria</taxon>
        <taxon>Pseudomonadati</taxon>
        <taxon>Pseudomonadota</taxon>
        <taxon>Gammaproteobacteria</taxon>
        <taxon>Alteromonadales</taxon>
        <taxon>Pseudoalteromonadaceae</taxon>
        <taxon>Pseudoalteromonas</taxon>
    </lineage>
</organism>
<proteinExistence type="predicted"/>
<evidence type="ECO:0000259" key="1">
    <source>
        <dbReference type="Pfam" id="PF07693"/>
    </source>
</evidence>
<dbReference type="SUPFAM" id="SSF52540">
    <property type="entry name" value="P-loop containing nucleoside triphosphate hydrolases"/>
    <property type="match status" value="1"/>
</dbReference>
<dbReference type="InterPro" id="IPR011646">
    <property type="entry name" value="KAP_P-loop"/>
</dbReference>
<dbReference type="Proteomes" id="UP000093366">
    <property type="component" value="Unassembled WGS sequence"/>
</dbReference>
<dbReference type="EMBL" id="MAUJ01000002">
    <property type="protein sequence ID" value="OCQ21938.1"/>
    <property type="molecule type" value="Genomic_DNA"/>
</dbReference>
<dbReference type="AlphaFoldDB" id="A0A1C0TRQ5"/>
<dbReference type="InterPro" id="IPR027417">
    <property type="entry name" value="P-loop_NTPase"/>
</dbReference>
<dbReference type="Gene3D" id="3.40.50.300">
    <property type="entry name" value="P-loop containing nucleotide triphosphate hydrolases"/>
    <property type="match status" value="1"/>
</dbReference>
<dbReference type="PANTHER" id="PTHR22674">
    <property type="entry name" value="NTPASE, KAP FAMILY P-LOOP DOMAIN-CONTAINING 1"/>
    <property type="match status" value="1"/>
</dbReference>
<sequence>MSNKQDPFLSWKKKYNWDNCKLGSKGYGDFISSYIKGQTQPLVMNLNGSWGIGKTHFLRQLYCQLRFVDQNPVFYINAWESDFSKDPMLVIINEMIRQLAYIHEGEAAAQAEDVIADRLKWLWNVSALGGAAYLSGKFENTAIYELVKDKATFDDTGKLQKVGKKLSDNYIYQKNALADIKMHLTHFAEYYKDRNIIILVDELDRCRPSYAIEFLEIVKHLFGIKGFVFVMATDTEQLSHSVQAVYGPQFNGAEYLSRFFTRSARLPEPNKVEFSRLLVDSSDNLDKIYELSWPLLKEDESIKDHLSSVLACIGIIYGLSLRRMTQLFEKYQSIIVCVPEDEKFDSFLLLQLLCEYDHPDFKFSYEKKKTEKISRVDPKVAEKHNKNVTSSSNDSAVFARSLYKNVPQKANSISSMFGVIFEIYKSRTASQGKRITMPYKMPAPDEIEKPIEYVKYMYNEITNQFDLPEEYWNLDKYFNYVELASSITS</sequence>
<dbReference type="PANTHER" id="PTHR22674:SF6">
    <property type="entry name" value="NTPASE KAP FAMILY P-LOOP DOMAIN-CONTAINING PROTEIN 1"/>
    <property type="match status" value="1"/>
</dbReference>